<gene>
    <name evidence="1" type="ORF">JYU14_03690</name>
</gene>
<name>A0ABS3ARZ8_9BACT</name>
<sequence>MMSRYDHPKPVGLAEHFLPGYRFGLMLTGYQHTPRRNLLTQPGNPIQGTRFSYNQQGEDDILVIEGSITVSF</sequence>
<reference evidence="1 2" key="1">
    <citation type="submission" date="2021-02" db="EMBL/GenBank/DDBJ databases">
        <title>Activity-based single-cell genomes from oceanic crustal fluid captures similar information to metagenomic and metatranscriptomic surveys with orders of magnitude less sampling.</title>
        <authorList>
            <person name="D'Angelo T.S."/>
            <person name="Orcutt B.N."/>
        </authorList>
    </citation>
    <scope>NUCLEOTIDE SEQUENCE [LARGE SCALE GENOMIC DNA]</scope>
    <source>
        <strain evidence="1">AH-315-G07</strain>
    </source>
</reference>
<evidence type="ECO:0000313" key="2">
    <source>
        <dbReference type="Proteomes" id="UP000722121"/>
    </source>
</evidence>
<accession>A0ABS3ARZ8</accession>
<comment type="caution">
    <text evidence="1">The sequence shown here is derived from an EMBL/GenBank/DDBJ whole genome shotgun (WGS) entry which is preliminary data.</text>
</comment>
<dbReference type="EMBL" id="JAFITR010000076">
    <property type="protein sequence ID" value="MBN4067168.1"/>
    <property type="molecule type" value="Genomic_DNA"/>
</dbReference>
<dbReference type="Proteomes" id="UP000722121">
    <property type="component" value="Unassembled WGS sequence"/>
</dbReference>
<protein>
    <submittedName>
        <fullName evidence="1">Uncharacterized protein</fullName>
    </submittedName>
</protein>
<organism evidence="1 2">
    <name type="scientific">Simkania negevensis</name>
    <dbReference type="NCBI Taxonomy" id="83561"/>
    <lineage>
        <taxon>Bacteria</taxon>
        <taxon>Pseudomonadati</taxon>
        <taxon>Chlamydiota</taxon>
        <taxon>Chlamydiia</taxon>
        <taxon>Parachlamydiales</taxon>
        <taxon>Simkaniaceae</taxon>
        <taxon>Simkania</taxon>
    </lineage>
</organism>
<proteinExistence type="predicted"/>
<evidence type="ECO:0000313" key="1">
    <source>
        <dbReference type="EMBL" id="MBN4067168.1"/>
    </source>
</evidence>
<keyword evidence="2" id="KW-1185">Reference proteome</keyword>